<protein>
    <submittedName>
        <fullName evidence="3">Uncharacterized protein</fullName>
    </submittedName>
</protein>
<sequence length="110" mass="12258">FLRKSSAMASPDAPPPEPKPQGGPSKAPRYPNPPEVKPPKWANPPETEIPDPTTLREQWRYAQRMYGRLYGQAWGTAIIAGVGLYAIGYWWKGSNPLLPSPSKKEEKRSS</sequence>
<keyword evidence="2" id="KW-1133">Transmembrane helix</keyword>
<dbReference type="Proteomes" id="UP000054558">
    <property type="component" value="Unassembled WGS sequence"/>
</dbReference>
<dbReference type="EMBL" id="DF237520">
    <property type="protein sequence ID" value="GAQ89869.1"/>
    <property type="molecule type" value="Genomic_DNA"/>
</dbReference>
<keyword evidence="2" id="KW-0812">Transmembrane</keyword>
<feature type="compositionally biased region" description="Pro residues" evidence="1">
    <location>
        <begin position="12"/>
        <end position="21"/>
    </location>
</feature>
<dbReference type="PANTHER" id="PTHR37186:SF1">
    <property type="entry name" value="OS06G0524500 PROTEIN"/>
    <property type="match status" value="1"/>
</dbReference>
<evidence type="ECO:0000256" key="2">
    <source>
        <dbReference type="SAM" id="Phobius"/>
    </source>
</evidence>
<feature type="non-terminal residue" evidence="3">
    <location>
        <position position="1"/>
    </location>
</feature>
<proteinExistence type="predicted"/>
<reference evidence="3 4" key="1">
    <citation type="journal article" date="2014" name="Nat. Commun.">
        <title>Klebsormidium flaccidum genome reveals primary factors for plant terrestrial adaptation.</title>
        <authorList>
            <person name="Hori K."/>
            <person name="Maruyama F."/>
            <person name="Fujisawa T."/>
            <person name="Togashi T."/>
            <person name="Yamamoto N."/>
            <person name="Seo M."/>
            <person name="Sato S."/>
            <person name="Yamada T."/>
            <person name="Mori H."/>
            <person name="Tajima N."/>
            <person name="Moriyama T."/>
            <person name="Ikeuchi M."/>
            <person name="Watanabe M."/>
            <person name="Wada H."/>
            <person name="Kobayashi K."/>
            <person name="Saito M."/>
            <person name="Masuda T."/>
            <person name="Sasaki-Sekimoto Y."/>
            <person name="Mashiguchi K."/>
            <person name="Awai K."/>
            <person name="Shimojima M."/>
            <person name="Masuda S."/>
            <person name="Iwai M."/>
            <person name="Nobusawa T."/>
            <person name="Narise T."/>
            <person name="Kondo S."/>
            <person name="Saito H."/>
            <person name="Sato R."/>
            <person name="Murakawa M."/>
            <person name="Ihara Y."/>
            <person name="Oshima-Yamada Y."/>
            <person name="Ohtaka K."/>
            <person name="Satoh M."/>
            <person name="Sonobe K."/>
            <person name="Ishii M."/>
            <person name="Ohtani R."/>
            <person name="Kanamori-Sato M."/>
            <person name="Honoki R."/>
            <person name="Miyazaki D."/>
            <person name="Mochizuki H."/>
            <person name="Umetsu J."/>
            <person name="Higashi K."/>
            <person name="Shibata D."/>
            <person name="Kamiya Y."/>
            <person name="Sato N."/>
            <person name="Nakamura Y."/>
            <person name="Tabata S."/>
            <person name="Ida S."/>
            <person name="Kurokawa K."/>
            <person name="Ohta H."/>
        </authorList>
    </citation>
    <scope>NUCLEOTIDE SEQUENCE [LARGE SCALE GENOMIC DNA]</scope>
    <source>
        <strain evidence="3 4">NIES-2285</strain>
    </source>
</reference>
<evidence type="ECO:0000313" key="4">
    <source>
        <dbReference type="Proteomes" id="UP000054558"/>
    </source>
</evidence>
<dbReference type="OMA" id="KWANPPE"/>
<feature type="region of interest" description="Disordered" evidence="1">
    <location>
        <begin position="1"/>
        <end position="55"/>
    </location>
</feature>
<feature type="compositionally biased region" description="Low complexity" evidence="1">
    <location>
        <begin position="1"/>
        <end position="11"/>
    </location>
</feature>
<organism evidence="3 4">
    <name type="scientific">Klebsormidium nitens</name>
    <name type="common">Green alga</name>
    <name type="synonym">Ulothrix nitens</name>
    <dbReference type="NCBI Taxonomy" id="105231"/>
    <lineage>
        <taxon>Eukaryota</taxon>
        <taxon>Viridiplantae</taxon>
        <taxon>Streptophyta</taxon>
        <taxon>Klebsormidiophyceae</taxon>
        <taxon>Klebsormidiales</taxon>
        <taxon>Klebsormidiaceae</taxon>
        <taxon>Klebsormidium</taxon>
    </lineage>
</organism>
<dbReference type="OrthoDB" id="417697at2759"/>
<dbReference type="AlphaFoldDB" id="A0A1Y1IKB1"/>
<name>A0A1Y1IKB1_KLENI</name>
<accession>A0A1Y1IKB1</accession>
<gene>
    <name evidence="3" type="ORF">KFL_005710010</name>
</gene>
<keyword evidence="4" id="KW-1185">Reference proteome</keyword>
<keyword evidence="2" id="KW-0472">Membrane</keyword>
<dbReference type="PANTHER" id="PTHR37186">
    <property type="entry name" value="OS06G0524500 PROTEIN"/>
    <property type="match status" value="1"/>
</dbReference>
<evidence type="ECO:0000313" key="3">
    <source>
        <dbReference type="EMBL" id="GAQ89869.1"/>
    </source>
</evidence>
<evidence type="ECO:0000256" key="1">
    <source>
        <dbReference type="SAM" id="MobiDB-lite"/>
    </source>
</evidence>
<feature type="transmembrane region" description="Helical" evidence="2">
    <location>
        <begin position="69"/>
        <end position="91"/>
    </location>
</feature>